<feature type="domain" description="Amidase" evidence="1">
    <location>
        <begin position="65"/>
        <end position="497"/>
    </location>
</feature>
<dbReference type="AlphaFoldDB" id="A0ABD0SNS5"/>
<protein>
    <recommendedName>
        <fullName evidence="1">Amidase domain-containing protein</fullName>
    </recommendedName>
</protein>
<evidence type="ECO:0000313" key="2">
    <source>
        <dbReference type="EMBL" id="KAL0821473.1"/>
    </source>
</evidence>
<dbReference type="Pfam" id="PF01425">
    <property type="entry name" value="Amidase"/>
    <property type="match status" value="1"/>
</dbReference>
<gene>
    <name evidence="2" type="ORF">ABMA28_004943</name>
</gene>
<proteinExistence type="predicted"/>
<reference evidence="2 3" key="1">
    <citation type="submission" date="2024-06" db="EMBL/GenBank/DDBJ databases">
        <title>A chromosome-level genome assembly of beet webworm, Loxostege sticticalis.</title>
        <authorList>
            <person name="Zhang Y."/>
        </authorList>
    </citation>
    <scope>NUCLEOTIDE SEQUENCE [LARGE SCALE GENOMIC DNA]</scope>
    <source>
        <strain evidence="2">AQ028</strain>
        <tissue evidence="2">Male pupae</tissue>
    </source>
</reference>
<sequence>MCRILVMVIQFFRGIVDHVLEFIFGIYWNRQREPVPDLDRHHECLRESATSLARKIKNKELKSEDLVRAAIERIKQVNPILNAVIDERYEAALAEAREIDVRLDMGITDYCDKPFLGVPFTTKEASPVKGMSLTFGLWSRRNMRASEDSEAVARLRAAGAIPLALTNIPELLIWNETRNPVYGTTKNPHHTGRSPGGSSGGEAALMATYATPISLCSDVAGSTRIPSFNCGLFGYHPTAGATNLRGLFYRKGDEGNTMFCLGFISKTMEDMAPLMKVVAGDKQNLLNLDRQVDLKGVKIFYVEEFGDFWISPVRSDLKNAMKDVILNMEKRWPTENCPETYYHEGFNHSVNLWRYWMEKEPEDYFSLYNNGDGKPFIAFELVKKLLGFSRHNLNLIIRLAGLRFWPSPNPEWAETLTRELKNDISKTLGDNGVLLLPSGPISCPYHYFPYTGPYNFGYWSIVNVLKCPAVQVPLGVNSKGLPLGIQVMAAPGNDALCIEVAKYLEQEFGGAIMACKAK</sequence>
<dbReference type="Gene3D" id="3.90.1300.10">
    <property type="entry name" value="Amidase signature (AS) domain"/>
    <property type="match status" value="1"/>
</dbReference>
<dbReference type="Proteomes" id="UP001549921">
    <property type="component" value="Unassembled WGS sequence"/>
</dbReference>
<dbReference type="InterPro" id="IPR036928">
    <property type="entry name" value="AS_sf"/>
</dbReference>
<dbReference type="EMBL" id="JBEDNZ010000017">
    <property type="protein sequence ID" value="KAL0821473.1"/>
    <property type="molecule type" value="Genomic_DNA"/>
</dbReference>
<evidence type="ECO:0000313" key="3">
    <source>
        <dbReference type="Proteomes" id="UP001549921"/>
    </source>
</evidence>
<dbReference type="SUPFAM" id="SSF75304">
    <property type="entry name" value="Amidase signature (AS) enzymes"/>
    <property type="match status" value="1"/>
</dbReference>
<dbReference type="PANTHER" id="PTHR43372:SF1">
    <property type="entry name" value="LD38433P"/>
    <property type="match status" value="1"/>
</dbReference>
<organism evidence="2 3">
    <name type="scientific">Loxostege sticticalis</name>
    <name type="common">Beet webworm moth</name>
    <dbReference type="NCBI Taxonomy" id="481309"/>
    <lineage>
        <taxon>Eukaryota</taxon>
        <taxon>Metazoa</taxon>
        <taxon>Ecdysozoa</taxon>
        <taxon>Arthropoda</taxon>
        <taxon>Hexapoda</taxon>
        <taxon>Insecta</taxon>
        <taxon>Pterygota</taxon>
        <taxon>Neoptera</taxon>
        <taxon>Endopterygota</taxon>
        <taxon>Lepidoptera</taxon>
        <taxon>Glossata</taxon>
        <taxon>Ditrysia</taxon>
        <taxon>Pyraloidea</taxon>
        <taxon>Crambidae</taxon>
        <taxon>Pyraustinae</taxon>
        <taxon>Loxostege</taxon>
    </lineage>
</organism>
<comment type="caution">
    <text evidence="2">The sequence shown here is derived from an EMBL/GenBank/DDBJ whole genome shotgun (WGS) entry which is preliminary data.</text>
</comment>
<name>A0ABD0SNS5_LOXSC</name>
<evidence type="ECO:0000259" key="1">
    <source>
        <dbReference type="Pfam" id="PF01425"/>
    </source>
</evidence>
<dbReference type="PANTHER" id="PTHR43372">
    <property type="entry name" value="FATTY-ACID AMIDE HYDROLASE"/>
    <property type="match status" value="1"/>
</dbReference>
<accession>A0ABD0SNS5</accession>
<dbReference type="InterPro" id="IPR052739">
    <property type="entry name" value="FAAH2"/>
</dbReference>
<dbReference type="InterPro" id="IPR023631">
    <property type="entry name" value="Amidase_dom"/>
</dbReference>